<keyword evidence="1" id="KW-0472">Membrane</keyword>
<accession>A0A645FUX7</accession>
<sequence>MNQPEIQCEIQTEQQERENENFCRQTELGAELKPRKVRPVQRFGNGRAVPELLYGFFGGFVSGNSALFQFIAFFFQMGTEFLRNVQLQFAVIGQRTRTFGYDLFKTRIHHEPPFPRQALASRVPRAAQKRLVSPTFSGTTISPFFVRE</sequence>
<protein>
    <submittedName>
        <fullName evidence="2">Uncharacterized protein</fullName>
    </submittedName>
</protein>
<name>A0A645FUX7_9ZZZZ</name>
<comment type="caution">
    <text evidence="2">The sequence shown here is derived from an EMBL/GenBank/DDBJ whole genome shotgun (WGS) entry which is preliminary data.</text>
</comment>
<dbReference type="AlphaFoldDB" id="A0A645FUX7"/>
<keyword evidence="1" id="KW-0812">Transmembrane</keyword>
<dbReference type="EMBL" id="VSSQ01065569">
    <property type="protein sequence ID" value="MPN18275.1"/>
    <property type="molecule type" value="Genomic_DNA"/>
</dbReference>
<proteinExistence type="predicted"/>
<feature type="transmembrane region" description="Helical" evidence="1">
    <location>
        <begin position="52"/>
        <end position="75"/>
    </location>
</feature>
<evidence type="ECO:0000256" key="1">
    <source>
        <dbReference type="SAM" id="Phobius"/>
    </source>
</evidence>
<keyword evidence="1" id="KW-1133">Transmembrane helix</keyword>
<organism evidence="2">
    <name type="scientific">bioreactor metagenome</name>
    <dbReference type="NCBI Taxonomy" id="1076179"/>
    <lineage>
        <taxon>unclassified sequences</taxon>
        <taxon>metagenomes</taxon>
        <taxon>ecological metagenomes</taxon>
    </lineage>
</organism>
<gene>
    <name evidence="2" type="ORF">SDC9_165635</name>
</gene>
<reference evidence="2" key="1">
    <citation type="submission" date="2019-08" db="EMBL/GenBank/DDBJ databases">
        <authorList>
            <person name="Kucharzyk K."/>
            <person name="Murdoch R.W."/>
            <person name="Higgins S."/>
            <person name="Loffler F."/>
        </authorList>
    </citation>
    <scope>NUCLEOTIDE SEQUENCE</scope>
</reference>
<evidence type="ECO:0000313" key="2">
    <source>
        <dbReference type="EMBL" id="MPN18275.1"/>
    </source>
</evidence>